<protein>
    <recommendedName>
        <fullName evidence="2">Peptidoglycan binding-like domain-containing protein</fullName>
    </recommendedName>
</protein>
<accession>A0A1C3NV87</accession>
<dbReference type="InterPro" id="IPR002477">
    <property type="entry name" value="Peptidoglycan-bd-like"/>
</dbReference>
<name>A0A1C3NV87_9ACTN</name>
<evidence type="ECO:0000259" key="2">
    <source>
        <dbReference type="Pfam" id="PF01471"/>
    </source>
</evidence>
<dbReference type="Gene3D" id="1.10.101.10">
    <property type="entry name" value="PGBD-like superfamily/PGBD"/>
    <property type="match status" value="1"/>
</dbReference>
<dbReference type="SUPFAM" id="SSF47090">
    <property type="entry name" value="PGBD-like"/>
    <property type="match status" value="1"/>
</dbReference>
<sequence length="98" mass="10525">MGRFAGYPVLNKDDHGPGHAGSFPDRGNPVATLQNALNIVLRHEDHADPLRLGPDGQSGDRTYATLTSFQRWWGLAADGIAGPATWAGLDSALRLYGR</sequence>
<dbReference type="EMBL" id="FLUV01000512">
    <property type="protein sequence ID" value="SBW19315.1"/>
    <property type="molecule type" value="Genomic_DNA"/>
</dbReference>
<dbReference type="AlphaFoldDB" id="A0A1C3NV87"/>
<reference evidence="4" key="1">
    <citation type="submission" date="2016-02" db="EMBL/GenBank/DDBJ databases">
        <authorList>
            <person name="Wibberg D."/>
        </authorList>
    </citation>
    <scope>NUCLEOTIDE SEQUENCE [LARGE SCALE GENOMIC DNA]</scope>
</reference>
<evidence type="ECO:0000256" key="1">
    <source>
        <dbReference type="SAM" id="MobiDB-lite"/>
    </source>
</evidence>
<dbReference type="InterPro" id="IPR036365">
    <property type="entry name" value="PGBD-like_sf"/>
</dbReference>
<dbReference type="InterPro" id="IPR036366">
    <property type="entry name" value="PGBDSf"/>
</dbReference>
<feature type="region of interest" description="Disordered" evidence="1">
    <location>
        <begin position="1"/>
        <end position="26"/>
    </location>
</feature>
<gene>
    <name evidence="3" type="ORF">FDG2_1216</name>
</gene>
<proteinExistence type="predicted"/>
<organism evidence="3 4">
    <name type="scientific">Candidatus Protofrankia californiensis</name>
    <dbReference type="NCBI Taxonomy" id="1839754"/>
    <lineage>
        <taxon>Bacteria</taxon>
        <taxon>Bacillati</taxon>
        <taxon>Actinomycetota</taxon>
        <taxon>Actinomycetes</taxon>
        <taxon>Frankiales</taxon>
        <taxon>Frankiaceae</taxon>
        <taxon>Protofrankia</taxon>
    </lineage>
</organism>
<evidence type="ECO:0000313" key="3">
    <source>
        <dbReference type="EMBL" id="SBW19315.1"/>
    </source>
</evidence>
<evidence type="ECO:0000313" key="4">
    <source>
        <dbReference type="Proteomes" id="UP000199013"/>
    </source>
</evidence>
<dbReference type="Pfam" id="PF01471">
    <property type="entry name" value="PG_binding_1"/>
    <property type="match status" value="1"/>
</dbReference>
<dbReference type="Proteomes" id="UP000199013">
    <property type="component" value="Unassembled WGS sequence"/>
</dbReference>
<keyword evidence="4" id="KW-1185">Reference proteome</keyword>
<feature type="domain" description="Peptidoglycan binding-like" evidence="2">
    <location>
        <begin position="26"/>
        <end position="87"/>
    </location>
</feature>